<evidence type="ECO:0000313" key="9">
    <source>
        <dbReference type="EnsemblMetazoa" id="XP_030855995"/>
    </source>
</evidence>
<dbReference type="InterPro" id="IPR045785">
    <property type="entry name" value="Dpp_8/9_N"/>
</dbReference>
<dbReference type="InterPro" id="IPR029058">
    <property type="entry name" value="AB_hydrolase_fold"/>
</dbReference>
<dbReference type="FunFam" id="3.40.50.1820:FF:000016">
    <property type="entry name" value="Dipeptidyl peptidase 8-like isoform"/>
    <property type="match status" value="1"/>
</dbReference>
<comment type="similarity">
    <text evidence="1">Belongs to the peptidase S9B family. DPPIV subfamily.</text>
</comment>
<dbReference type="SUPFAM" id="SSF82171">
    <property type="entry name" value="DPP6 N-terminal domain-like"/>
    <property type="match status" value="1"/>
</dbReference>
<dbReference type="PANTHER" id="PTHR11731">
    <property type="entry name" value="PROTEASE FAMILY S9B,C DIPEPTIDYL-PEPTIDASE IV-RELATED"/>
    <property type="match status" value="1"/>
</dbReference>
<dbReference type="GeneID" id="576891"/>
<dbReference type="EnsemblMetazoa" id="XM_031000135">
    <property type="protein sequence ID" value="XP_030855995"/>
    <property type="gene ID" value="LOC576891"/>
</dbReference>
<dbReference type="Pfam" id="PF00930">
    <property type="entry name" value="DPPIV_N"/>
    <property type="match status" value="1"/>
</dbReference>
<evidence type="ECO:0000256" key="2">
    <source>
        <dbReference type="ARBA" id="ARBA00022670"/>
    </source>
</evidence>
<dbReference type="InterPro" id="IPR002469">
    <property type="entry name" value="Peptidase_S9B_N"/>
</dbReference>
<proteinExistence type="inferred from homology"/>
<feature type="region of interest" description="Disordered" evidence="5">
    <location>
        <begin position="1"/>
        <end position="26"/>
    </location>
</feature>
<dbReference type="Pfam" id="PF19520">
    <property type="entry name" value="Dpp_8_9_N"/>
    <property type="match status" value="1"/>
</dbReference>
<reference evidence="10" key="1">
    <citation type="submission" date="2015-02" db="EMBL/GenBank/DDBJ databases">
        <title>Genome sequencing for Strongylocentrotus purpuratus.</title>
        <authorList>
            <person name="Murali S."/>
            <person name="Liu Y."/>
            <person name="Vee V."/>
            <person name="English A."/>
            <person name="Wang M."/>
            <person name="Skinner E."/>
            <person name="Han Y."/>
            <person name="Muzny D.M."/>
            <person name="Worley K.C."/>
            <person name="Gibbs R.A."/>
        </authorList>
    </citation>
    <scope>NUCLEOTIDE SEQUENCE</scope>
</reference>
<keyword evidence="2" id="KW-0645">Protease</keyword>
<keyword evidence="4" id="KW-0720">Serine protease</keyword>
<dbReference type="PANTHER" id="PTHR11731:SF193">
    <property type="entry name" value="DIPEPTIDYL PEPTIDASE 9"/>
    <property type="match status" value="1"/>
</dbReference>
<evidence type="ECO:0000313" key="10">
    <source>
        <dbReference type="Proteomes" id="UP000007110"/>
    </source>
</evidence>
<dbReference type="FunCoup" id="A0A7M7PTZ0">
    <property type="interactions" value="1378"/>
</dbReference>
<dbReference type="Gene3D" id="3.40.50.1820">
    <property type="entry name" value="alpha/beta hydrolase"/>
    <property type="match status" value="1"/>
</dbReference>
<dbReference type="InterPro" id="IPR050278">
    <property type="entry name" value="Serine_Prot_S9B/DPPIV"/>
</dbReference>
<evidence type="ECO:0008006" key="11">
    <source>
        <dbReference type="Google" id="ProtNLM"/>
    </source>
</evidence>
<evidence type="ECO:0000256" key="4">
    <source>
        <dbReference type="ARBA" id="ARBA00022825"/>
    </source>
</evidence>
<keyword evidence="3" id="KW-0378">Hydrolase</keyword>
<evidence type="ECO:0000259" key="6">
    <source>
        <dbReference type="Pfam" id="PF00326"/>
    </source>
</evidence>
<dbReference type="SUPFAM" id="SSF53474">
    <property type="entry name" value="alpha/beta-Hydrolases"/>
    <property type="match status" value="1"/>
</dbReference>
<feature type="domain" description="Dipeptidyl peptidase 8 /9 ,N-terminal" evidence="8">
    <location>
        <begin position="28"/>
        <end position="134"/>
    </location>
</feature>
<dbReference type="OMA" id="VTHMTPQ"/>
<feature type="domain" description="Dipeptidylpeptidase IV N-terminal" evidence="7">
    <location>
        <begin position="175"/>
        <end position="552"/>
    </location>
</feature>
<dbReference type="EnsemblMetazoa" id="XM_777158">
    <property type="protein sequence ID" value="XP_782251"/>
    <property type="gene ID" value="LOC576891"/>
</dbReference>
<organism evidence="9 10">
    <name type="scientific">Strongylocentrotus purpuratus</name>
    <name type="common">Purple sea urchin</name>
    <dbReference type="NCBI Taxonomy" id="7668"/>
    <lineage>
        <taxon>Eukaryota</taxon>
        <taxon>Metazoa</taxon>
        <taxon>Echinodermata</taxon>
        <taxon>Eleutherozoa</taxon>
        <taxon>Echinozoa</taxon>
        <taxon>Echinoidea</taxon>
        <taxon>Euechinoidea</taxon>
        <taxon>Echinacea</taxon>
        <taxon>Camarodonta</taxon>
        <taxon>Echinidea</taxon>
        <taxon>Strongylocentrotidae</taxon>
        <taxon>Strongylocentrotus</taxon>
    </lineage>
</organism>
<dbReference type="Proteomes" id="UP000007110">
    <property type="component" value="Unassembled WGS sequence"/>
</dbReference>
<dbReference type="RefSeq" id="XP_782251.4">
    <property type="nucleotide sequence ID" value="XM_777158.5"/>
</dbReference>
<dbReference type="Gene3D" id="2.140.10.30">
    <property type="entry name" value="Dipeptidylpeptidase IV, N-terminal domain"/>
    <property type="match status" value="1"/>
</dbReference>
<dbReference type="GO" id="GO:0008236">
    <property type="term" value="F:serine-type peptidase activity"/>
    <property type="evidence" value="ECO:0007669"/>
    <property type="project" value="UniProtKB-KW"/>
</dbReference>
<protein>
    <recommendedName>
        <fullName evidence="11">Dipeptidyl peptidase 9</fullName>
    </recommendedName>
</protein>
<dbReference type="Pfam" id="PF00326">
    <property type="entry name" value="Peptidase_S9"/>
    <property type="match status" value="1"/>
</dbReference>
<dbReference type="GO" id="GO:0006508">
    <property type="term" value="P:proteolysis"/>
    <property type="evidence" value="ECO:0000318"/>
    <property type="project" value="GO_Central"/>
</dbReference>
<dbReference type="AlphaFoldDB" id="A0A7M7PTZ0"/>
<evidence type="ECO:0000256" key="3">
    <source>
        <dbReference type="ARBA" id="ARBA00022801"/>
    </source>
</evidence>
<evidence type="ECO:0000259" key="7">
    <source>
        <dbReference type="Pfam" id="PF00930"/>
    </source>
</evidence>
<feature type="compositionally biased region" description="Polar residues" evidence="5">
    <location>
        <begin position="1"/>
        <end position="20"/>
    </location>
</feature>
<accession>A0A7M7PTZ0</accession>
<name>A0A7M7PTZ0_STRPU</name>
<dbReference type="RefSeq" id="XP_030855995.1">
    <property type="nucleotide sequence ID" value="XM_031000135.1"/>
</dbReference>
<feature type="domain" description="Peptidase S9 prolyl oligopeptidase catalytic" evidence="6">
    <location>
        <begin position="644"/>
        <end position="845"/>
    </location>
</feature>
<dbReference type="OrthoDB" id="16520at2759"/>
<dbReference type="InterPro" id="IPR001375">
    <property type="entry name" value="Peptidase_S9_cat"/>
</dbReference>
<sequence>MATGPTTSTFPESNPPFNQGLQGGDRKRTWQELHSNVKSMRRIHMFLANRVSLEFTFRVVETENGPRTRLYFLGVPPGNRENTLLYADMPSEGEDGSGESASQWKPLLIPFRGLMQTGNFSKEEQLLRERKRMGTFGITTYDCDVESGRFLFPASGSLFTCVDPDLISYPVYPTEVPTQCQGVRMDAKLCPTNSNLLAFITENDLWVSNAITGEERRLTFANKGLSNIANDPCSAGVTSYIIQEEFDRYTGYWWQPDIPEEQKTERAVYRILYEEVDESEVEILNIVAPGHGDGGVDRYRYPKAGTTNAKNVLKMVEFTQNEEGKIEETCIHKELREPLKTLFPWMEYIIRLGWTPNGRYVWAQLLSRNQQSTVLVLIPLDSFVPVGQEKPMTPEGQVTKPVVLVLYEEHSDIWINAHNTIHFFPQTNPNEMSFIWASEATGTRHLYHITSDLHPREAMPGSLKPAILKFEMVTSGHGEVSVHNLWVDEDKSLVCYTALHDSPIEEHLYVVSYADRHPPVRITQLGYSVQSAMISPDFQYCVCTVSNLTTPPFTTVTRLEWTQQPLNVTQKELFKLMLPQTMSFPFVPPELFMYKNSTTGDDMYGLLFKPHNIEPGKQYPAVQFVYGGPQVQLVSNSFKGVRFLRLYTLASLGYAVVIVDGRGSCRRGLRFEGVLRNRLGHVELDDQVEGLHWIAAKSGCIDLNRIAIHGWSYGGYLSLMGLAKRPDTYKVAIAGAPVTCWTVYDTGYTERYLDTPTNNPTGYVQSSVLNLAKNFPNEENRLLIVHGLIDENVHFHHTSLLIDELVKHCKPYHLQIYPQERHGIRRLETSEHYETNILSWLQQHL</sequence>
<evidence type="ECO:0000259" key="8">
    <source>
        <dbReference type="Pfam" id="PF19520"/>
    </source>
</evidence>
<dbReference type="InParanoid" id="A0A7M7PTZ0"/>
<keyword evidence="10" id="KW-1185">Reference proteome</keyword>
<dbReference type="GO" id="GO:0008239">
    <property type="term" value="F:dipeptidyl-peptidase activity"/>
    <property type="evidence" value="ECO:0000318"/>
    <property type="project" value="GO_Central"/>
</dbReference>
<evidence type="ECO:0000256" key="1">
    <source>
        <dbReference type="ARBA" id="ARBA00010036"/>
    </source>
</evidence>
<evidence type="ECO:0000256" key="5">
    <source>
        <dbReference type="SAM" id="MobiDB-lite"/>
    </source>
</evidence>
<reference evidence="9" key="2">
    <citation type="submission" date="2021-01" db="UniProtKB">
        <authorList>
            <consortium name="EnsemblMetazoa"/>
        </authorList>
    </citation>
    <scope>IDENTIFICATION</scope>
</reference>
<dbReference type="KEGG" id="spu:576891"/>